<feature type="domain" description="4Fe-4S ferredoxin-type" evidence="5">
    <location>
        <begin position="91"/>
        <end position="120"/>
    </location>
</feature>
<sequence>MSKRLGLLIDQERCIGCWTCAVICKMENNVGLGNWWNRILSNGHSEYGDSPAMGLDGQPELTYQPTACMHCGNAPCVRACPTGATYKDDNGITRQDYKKCIGCRTCMAACPYNARVFNWGTPQHVPAFEDDHIGDARVPDRPKGVVEKCTFCQEKTTLGEEPACVAGCPAKARVFGDLNDPASEMSRLMRERGAKPLLEDIGTHPQVFYVPPRRKLKPTTLERSGYYGE</sequence>
<dbReference type="STRING" id="1121395.SAMN02745215_03923"/>
<evidence type="ECO:0000313" key="7">
    <source>
        <dbReference type="Proteomes" id="UP000184010"/>
    </source>
</evidence>
<organism evidence="6 7">
    <name type="scientific">Desulfitobacterium chlororespirans DSM 11544</name>
    <dbReference type="NCBI Taxonomy" id="1121395"/>
    <lineage>
        <taxon>Bacteria</taxon>
        <taxon>Bacillati</taxon>
        <taxon>Bacillota</taxon>
        <taxon>Clostridia</taxon>
        <taxon>Eubacteriales</taxon>
        <taxon>Desulfitobacteriaceae</taxon>
        <taxon>Desulfitobacterium</taxon>
    </lineage>
</organism>
<reference evidence="7" key="1">
    <citation type="submission" date="2016-12" db="EMBL/GenBank/DDBJ databases">
        <authorList>
            <person name="Varghese N."/>
            <person name="Submissions S."/>
        </authorList>
    </citation>
    <scope>NUCLEOTIDE SEQUENCE [LARGE SCALE GENOMIC DNA]</scope>
    <source>
        <strain evidence="7">DSM 11544</strain>
    </source>
</reference>
<dbReference type="Pfam" id="PF13247">
    <property type="entry name" value="Fer4_11"/>
    <property type="match status" value="2"/>
</dbReference>
<evidence type="ECO:0000259" key="5">
    <source>
        <dbReference type="PROSITE" id="PS51379"/>
    </source>
</evidence>
<evidence type="ECO:0000313" key="6">
    <source>
        <dbReference type="EMBL" id="SHN82986.1"/>
    </source>
</evidence>
<name>A0A1M7UJ77_9FIRM</name>
<feature type="domain" description="4Fe-4S ferredoxin-type" evidence="5">
    <location>
        <begin position="5"/>
        <end position="35"/>
    </location>
</feature>
<dbReference type="GO" id="GO:0046872">
    <property type="term" value="F:metal ion binding"/>
    <property type="evidence" value="ECO:0007669"/>
    <property type="project" value="UniProtKB-KW"/>
</dbReference>
<keyword evidence="2" id="KW-0479">Metal-binding</keyword>
<evidence type="ECO:0000256" key="3">
    <source>
        <dbReference type="ARBA" id="ARBA00023004"/>
    </source>
</evidence>
<dbReference type="InterPro" id="IPR050954">
    <property type="entry name" value="ET_IronSulfur_Cluster-Binding"/>
</dbReference>
<dbReference type="InterPro" id="IPR017896">
    <property type="entry name" value="4Fe4S_Fe-S-bd"/>
</dbReference>
<keyword evidence="4" id="KW-0411">Iron-sulfur</keyword>
<evidence type="ECO:0000256" key="2">
    <source>
        <dbReference type="ARBA" id="ARBA00022723"/>
    </source>
</evidence>
<dbReference type="PANTHER" id="PTHR43177:SF3">
    <property type="entry name" value="PROTEIN NRFC HOMOLOG"/>
    <property type="match status" value="1"/>
</dbReference>
<keyword evidence="1" id="KW-0004">4Fe-4S</keyword>
<protein>
    <submittedName>
        <fullName evidence="6">Prokaryotic molybdopterin-containing oxidoreductase family, iron-sulfur binding subunit</fullName>
    </submittedName>
</protein>
<feature type="domain" description="4Fe-4S ferredoxin-type" evidence="5">
    <location>
        <begin position="59"/>
        <end position="90"/>
    </location>
</feature>
<evidence type="ECO:0000256" key="4">
    <source>
        <dbReference type="ARBA" id="ARBA00023014"/>
    </source>
</evidence>
<dbReference type="Pfam" id="PF12800">
    <property type="entry name" value="Fer4_4"/>
    <property type="match status" value="1"/>
</dbReference>
<evidence type="ECO:0000256" key="1">
    <source>
        <dbReference type="ARBA" id="ARBA00022485"/>
    </source>
</evidence>
<accession>A0A1M7UJ77</accession>
<dbReference type="SUPFAM" id="SSF54862">
    <property type="entry name" value="4Fe-4S ferredoxins"/>
    <property type="match status" value="1"/>
</dbReference>
<dbReference type="PROSITE" id="PS00198">
    <property type="entry name" value="4FE4S_FER_1"/>
    <property type="match status" value="1"/>
</dbReference>
<proteinExistence type="predicted"/>
<dbReference type="PROSITE" id="PS51379">
    <property type="entry name" value="4FE4S_FER_2"/>
    <property type="match status" value="3"/>
</dbReference>
<gene>
    <name evidence="6" type="ORF">SAMN02745215_03923</name>
</gene>
<dbReference type="InterPro" id="IPR017900">
    <property type="entry name" value="4Fe4S_Fe_S_CS"/>
</dbReference>
<dbReference type="AlphaFoldDB" id="A0A1M7UJ77"/>
<dbReference type="PANTHER" id="PTHR43177">
    <property type="entry name" value="PROTEIN NRFC"/>
    <property type="match status" value="1"/>
</dbReference>
<keyword evidence="7" id="KW-1185">Reference proteome</keyword>
<dbReference type="GO" id="GO:0051539">
    <property type="term" value="F:4 iron, 4 sulfur cluster binding"/>
    <property type="evidence" value="ECO:0007669"/>
    <property type="project" value="UniProtKB-KW"/>
</dbReference>
<dbReference type="Proteomes" id="UP000184010">
    <property type="component" value="Unassembled WGS sequence"/>
</dbReference>
<dbReference type="Gene3D" id="3.30.70.20">
    <property type="match status" value="2"/>
</dbReference>
<dbReference type="RefSeq" id="WP_072774136.1">
    <property type="nucleotide sequence ID" value="NZ_FRDN01000013.1"/>
</dbReference>
<dbReference type="EMBL" id="FRDN01000013">
    <property type="protein sequence ID" value="SHN82986.1"/>
    <property type="molecule type" value="Genomic_DNA"/>
</dbReference>
<keyword evidence="3" id="KW-0408">Iron</keyword>
<dbReference type="CDD" id="cd10551">
    <property type="entry name" value="PsrB"/>
    <property type="match status" value="1"/>
</dbReference>